<keyword evidence="4" id="KW-0677">Repeat</keyword>
<dbReference type="InterPro" id="IPR001611">
    <property type="entry name" value="Leu-rich_rpt"/>
</dbReference>
<dbReference type="InterPro" id="IPR003879">
    <property type="entry name" value="Butyrophylin_SPRY"/>
</dbReference>
<dbReference type="SUPFAM" id="SSF49899">
    <property type="entry name" value="Concanavalin A-like lectins/glucanases"/>
    <property type="match status" value="1"/>
</dbReference>
<dbReference type="SMART" id="SM00449">
    <property type="entry name" value="SPRY"/>
    <property type="match status" value="1"/>
</dbReference>
<evidence type="ECO:0000256" key="1">
    <source>
        <dbReference type="ARBA" id="ARBA00004496"/>
    </source>
</evidence>
<dbReference type="InterPro" id="IPR041267">
    <property type="entry name" value="NLRP_HD2"/>
</dbReference>
<dbReference type="AlphaFoldDB" id="A0A3B3RHU2"/>
<dbReference type="InterPro" id="IPR003877">
    <property type="entry name" value="SPRY_dom"/>
</dbReference>
<evidence type="ECO:0000256" key="6">
    <source>
        <dbReference type="ARBA" id="ARBA00022840"/>
    </source>
</evidence>
<evidence type="ECO:0000259" key="8">
    <source>
        <dbReference type="PROSITE" id="PS50188"/>
    </source>
</evidence>
<accession>A0A3B3RHU2</accession>
<dbReference type="CDD" id="cd16040">
    <property type="entry name" value="SPRY_PRY_SNTX"/>
    <property type="match status" value="1"/>
</dbReference>
<sequence length="983" mass="111707">MRVEVPLFSTRFKSRLICHFRVCLFACIAIPFNHSTFFLLDYGFSVVQEKHKSNLKRKFENVSEGIPRAGKSIHLNSVFINLDITEGDIEGVIDEHEICQIEIAPIKETSTISIHDILKPLKGEMKTIRTVLTKGIAGIGKTVSVNKFILDWADGKENQDIDFVFQFSFRELNIMKQKFSLMKLIYQFYPEIEELLGLENYNILFIFDGFDECRFPLKFKYNECNCSLKKELPLGELLTNLIRGNMFRSACLWITSRPAAASQIPPECVDRITIIQGFNDFQKEEYFRKRFSDGNLVTKIMSHVKSNRSIYIMCHIPLCCWIVATVLQKVFTQKDREIPTTLTQMYTHFLLIQINRNNKYFEKNNRGSRTTAEDHQKIIQNLGKLAFQELVKENALFSEKDLKDCGIDVRDVLYSGICTEIIKEECFSVQMKMYCFVHLTIQEYLAALHVFYLFVNKNMKPLVDFFKMKPRVLHGLHKAAVDTALRCEKGHLDLFLRFLLGISLDSNQRLLENLLPLRKESSHSIMRTTQYIIKILNGRKISPDRGINLVHCLMELNYSSLVEKVQNLESSGSATKLSLTECSALAYVLMLPHNVCDEFDLKKFNVPDAGLCRLAPVIRSRKTLSIESCKILASVLQSPRLHLVDLHLSHCDLGDQALEILCSGLMSRRCQLERLDLSFNKLSSAAVKQLCDVLRRPQCKLQCLDLSSNDLGDAAVKVLCETLPSLQWKLQTMKLSSCRITEQGFASLASALRSNPPHLKELDLSNNNPGRSGAELISAAGKNLTLMSCLFFPPADACKLTLDPNTANKFLYISYAGTKVTRRGQRQPYPDHPGRFIGCNQVLCREGLQGCCYWEAELDGCDAYVGMAYEGIVRSTACHAARLGYRDKSWALYCSAGKFSAHHNKKEIIDITVPQSRTCRIGVYLDWKGGSLSFYSVSSDTLTHLYTFHSTFTEVLKANGERASRREASSGQTNERSGDLFSR</sequence>
<dbReference type="GO" id="GO:0005524">
    <property type="term" value="F:ATP binding"/>
    <property type="evidence" value="ECO:0007669"/>
    <property type="project" value="UniProtKB-KW"/>
</dbReference>
<feature type="region of interest" description="Disordered" evidence="7">
    <location>
        <begin position="963"/>
        <end position="983"/>
    </location>
</feature>
<dbReference type="InterPro" id="IPR007111">
    <property type="entry name" value="NACHT_NTPase"/>
</dbReference>
<dbReference type="Pfam" id="PF17776">
    <property type="entry name" value="NLRC4_HD2"/>
    <property type="match status" value="1"/>
</dbReference>
<keyword evidence="5" id="KW-0547">Nucleotide-binding</keyword>
<dbReference type="PRINTS" id="PR01407">
    <property type="entry name" value="BUTYPHLNCDUF"/>
</dbReference>
<dbReference type="GeneTree" id="ENSGT01150000286927"/>
<dbReference type="InterPro" id="IPR001870">
    <property type="entry name" value="B30.2/SPRY"/>
</dbReference>
<dbReference type="Ensembl" id="ENSPKIT00000042713.1">
    <property type="protein sequence ID" value="ENSPKIP00000018182.1"/>
    <property type="gene ID" value="ENSPKIG00000003841.1"/>
</dbReference>
<dbReference type="SMART" id="SM01288">
    <property type="entry name" value="FISNA"/>
    <property type="match status" value="1"/>
</dbReference>
<dbReference type="Pfam" id="PF05729">
    <property type="entry name" value="NACHT"/>
    <property type="match status" value="1"/>
</dbReference>
<dbReference type="InterPro" id="IPR043136">
    <property type="entry name" value="B30.2/SPRY_sf"/>
</dbReference>
<dbReference type="SMART" id="SM00589">
    <property type="entry name" value="PRY"/>
    <property type="match status" value="1"/>
</dbReference>
<dbReference type="SMART" id="SM00368">
    <property type="entry name" value="LRR_RI"/>
    <property type="match status" value="5"/>
</dbReference>
<evidence type="ECO:0000313" key="11">
    <source>
        <dbReference type="Proteomes" id="UP000261540"/>
    </source>
</evidence>
<dbReference type="PROSITE" id="PS50837">
    <property type="entry name" value="NACHT"/>
    <property type="match status" value="1"/>
</dbReference>
<reference evidence="10" key="1">
    <citation type="submission" date="2025-08" db="UniProtKB">
        <authorList>
            <consortium name="Ensembl"/>
        </authorList>
    </citation>
    <scope>IDENTIFICATION</scope>
</reference>
<keyword evidence="2" id="KW-0963">Cytoplasm</keyword>
<dbReference type="InterPro" id="IPR041075">
    <property type="entry name" value="NOD1/2_WH"/>
</dbReference>
<dbReference type="Gene3D" id="2.60.120.920">
    <property type="match status" value="1"/>
</dbReference>
<evidence type="ECO:0000259" key="9">
    <source>
        <dbReference type="PROSITE" id="PS50837"/>
    </source>
</evidence>
<evidence type="ECO:0000256" key="5">
    <source>
        <dbReference type="ARBA" id="ARBA00022741"/>
    </source>
</evidence>
<dbReference type="InterPro" id="IPR029495">
    <property type="entry name" value="NACHT-assoc"/>
</dbReference>
<dbReference type="InterPro" id="IPR032675">
    <property type="entry name" value="LRR_dom_sf"/>
</dbReference>
<dbReference type="InterPro" id="IPR051261">
    <property type="entry name" value="NLR"/>
</dbReference>
<evidence type="ECO:0000256" key="7">
    <source>
        <dbReference type="SAM" id="MobiDB-lite"/>
    </source>
</evidence>
<keyword evidence="6" id="KW-0067">ATP-binding</keyword>
<organism evidence="10 11">
    <name type="scientific">Paramormyrops kingsleyae</name>
    <dbReference type="NCBI Taxonomy" id="1676925"/>
    <lineage>
        <taxon>Eukaryota</taxon>
        <taxon>Metazoa</taxon>
        <taxon>Chordata</taxon>
        <taxon>Craniata</taxon>
        <taxon>Vertebrata</taxon>
        <taxon>Euteleostomi</taxon>
        <taxon>Actinopterygii</taxon>
        <taxon>Neopterygii</taxon>
        <taxon>Teleostei</taxon>
        <taxon>Osteoglossocephala</taxon>
        <taxon>Osteoglossomorpha</taxon>
        <taxon>Osteoglossiformes</taxon>
        <taxon>Mormyridae</taxon>
        <taxon>Paramormyrops</taxon>
    </lineage>
</organism>
<evidence type="ECO:0000256" key="3">
    <source>
        <dbReference type="ARBA" id="ARBA00022614"/>
    </source>
</evidence>
<dbReference type="InterPro" id="IPR013320">
    <property type="entry name" value="ConA-like_dom_sf"/>
</dbReference>
<dbReference type="Proteomes" id="UP000261540">
    <property type="component" value="Unplaced"/>
</dbReference>
<protein>
    <recommendedName>
        <fullName evidence="12">B30.2/SPRY domain-containing protein</fullName>
    </recommendedName>
</protein>
<dbReference type="GO" id="GO:0005737">
    <property type="term" value="C:cytoplasm"/>
    <property type="evidence" value="ECO:0007669"/>
    <property type="project" value="UniProtKB-SubCell"/>
</dbReference>
<name>A0A3B3RHU2_9TELE</name>
<dbReference type="Gene3D" id="3.40.50.300">
    <property type="entry name" value="P-loop containing nucleotide triphosphate hydrolases"/>
    <property type="match status" value="1"/>
</dbReference>
<feature type="domain" description="B30.2/SPRY" evidence="8">
    <location>
        <begin position="780"/>
        <end position="983"/>
    </location>
</feature>
<dbReference type="PROSITE" id="PS50188">
    <property type="entry name" value="B302_SPRY"/>
    <property type="match status" value="1"/>
</dbReference>
<proteinExistence type="predicted"/>
<dbReference type="SUPFAM" id="SSF52047">
    <property type="entry name" value="RNI-like"/>
    <property type="match status" value="1"/>
</dbReference>
<evidence type="ECO:0000256" key="2">
    <source>
        <dbReference type="ARBA" id="ARBA00022490"/>
    </source>
</evidence>
<dbReference type="Pfam" id="PF13516">
    <property type="entry name" value="LRR_6"/>
    <property type="match status" value="3"/>
</dbReference>
<dbReference type="InterPro" id="IPR006574">
    <property type="entry name" value="PRY"/>
</dbReference>
<feature type="domain" description="NACHT" evidence="9">
    <location>
        <begin position="129"/>
        <end position="260"/>
    </location>
</feature>
<dbReference type="FunFam" id="3.40.50.300:FF:001524">
    <property type="entry name" value="Si:dkey-126g1.7"/>
    <property type="match status" value="1"/>
</dbReference>
<dbReference type="Pfam" id="PF00622">
    <property type="entry name" value="SPRY"/>
    <property type="match status" value="1"/>
</dbReference>
<keyword evidence="11" id="KW-1185">Reference proteome</keyword>
<dbReference type="PANTHER" id="PTHR24106">
    <property type="entry name" value="NACHT, LRR AND CARD DOMAINS-CONTAINING"/>
    <property type="match status" value="1"/>
</dbReference>
<reference evidence="10" key="2">
    <citation type="submission" date="2025-09" db="UniProtKB">
        <authorList>
            <consortium name="Ensembl"/>
        </authorList>
    </citation>
    <scope>IDENTIFICATION</scope>
</reference>
<keyword evidence="3" id="KW-0433">Leucine-rich repeat</keyword>
<dbReference type="Pfam" id="PF13765">
    <property type="entry name" value="PRY"/>
    <property type="match status" value="1"/>
</dbReference>
<comment type="subcellular location">
    <subcellularLocation>
        <location evidence="1">Cytoplasm</location>
    </subcellularLocation>
</comment>
<dbReference type="InterPro" id="IPR027417">
    <property type="entry name" value="P-loop_NTPase"/>
</dbReference>
<dbReference type="Gene3D" id="3.80.10.10">
    <property type="entry name" value="Ribonuclease Inhibitor"/>
    <property type="match status" value="2"/>
</dbReference>
<evidence type="ECO:0008006" key="12">
    <source>
        <dbReference type="Google" id="ProtNLM"/>
    </source>
</evidence>
<dbReference type="Pfam" id="PF17779">
    <property type="entry name" value="WHD_NOD2"/>
    <property type="match status" value="1"/>
</dbReference>
<dbReference type="Pfam" id="PF14484">
    <property type="entry name" value="FISNA"/>
    <property type="match status" value="1"/>
</dbReference>
<evidence type="ECO:0000313" key="10">
    <source>
        <dbReference type="Ensembl" id="ENSPKIP00000018182.1"/>
    </source>
</evidence>
<evidence type="ECO:0000256" key="4">
    <source>
        <dbReference type="ARBA" id="ARBA00022737"/>
    </source>
</evidence>